<evidence type="ECO:0000313" key="2">
    <source>
        <dbReference type="Proteomes" id="UP000191988"/>
    </source>
</evidence>
<accession>A0A1S7PTS4</accession>
<dbReference type="EMBL" id="FBWK01000025">
    <property type="protein sequence ID" value="CUX26333.1"/>
    <property type="molecule type" value="Genomic_DNA"/>
</dbReference>
<name>A0A1S7PTS4_9HYPH</name>
<protein>
    <submittedName>
        <fullName evidence="1">Uncharacterized protein</fullName>
    </submittedName>
</protein>
<keyword evidence="2" id="KW-1185">Reference proteome</keyword>
<proteinExistence type="predicted"/>
<sequence>MRRQGEANSLLHTGFLPYTGNALPMVESGYNNSRTGPAI</sequence>
<dbReference type="Proteomes" id="UP000191988">
    <property type="component" value="Unassembled WGS sequence"/>
</dbReference>
<organism evidence="1 2">
    <name type="scientific">Agrobacterium tomkonis CFBP 6623</name>
    <dbReference type="NCBI Taxonomy" id="1183432"/>
    <lineage>
        <taxon>Bacteria</taxon>
        <taxon>Pseudomonadati</taxon>
        <taxon>Pseudomonadota</taxon>
        <taxon>Alphaproteobacteria</taxon>
        <taxon>Hyphomicrobiales</taxon>
        <taxon>Rhizobiaceae</taxon>
        <taxon>Rhizobium/Agrobacterium group</taxon>
        <taxon>Agrobacterium</taxon>
        <taxon>Agrobacterium tumefaciens complex</taxon>
    </lineage>
</organism>
<gene>
    <name evidence="1" type="ORF">AGR3A_Cc310009</name>
</gene>
<dbReference type="STRING" id="1183432.AGR3A_Cc310009"/>
<evidence type="ECO:0000313" key="1">
    <source>
        <dbReference type="EMBL" id="CUX26333.1"/>
    </source>
</evidence>
<dbReference type="AlphaFoldDB" id="A0A1S7PTS4"/>
<reference evidence="2" key="1">
    <citation type="submission" date="2016-01" db="EMBL/GenBank/DDBJ databases">
        <authorList>
            <person name="Regsiter A."/>
            <person name="william w."/>
        </authorList>
    </citation>
    <scope>NUCLEOTIDE SEQUENCE [LARGE SCALE GENOMIC DNA]</scope>
    <source>
        <strain evidence="2">CFBP 6623</strain>
    </source>
</reference>